<dbReference type="PANTHER" id="PTHR44329:SF260">
    <property type="entry name" value="PROTEIN KINASE DOMAIN-CONTAINING PROTEIN"/>
    <property type="match status" value="1"/>
</dbReference>
<protein>
    <recommendedName>
        <fullName evidence="2">Protein kinase domain-containing protein</fullName>
    </recommendedName>
</protein>
<sequence length="573" mass="64083">MTDDYFQLSLEVVQALVRAQNDRPVQLNEIQCQHLLEKLVETVSSVQVILGSLAPAGDQAGVSKDPCEAALLELYRIVINAAEIIGACGFQDWLKAGVKLATDTRAFAKATFDLDWVTDVIRTIPRDPRLSDRCHVSDSIEVGFTATDQPKRHIGAMIHDELSEAALRDFERLRGRLNDMRDSGTCMGELEGKIVENLLKLIPNVRNKKSTECWHTIDPQELVNVKSIGKGTAGEIFEARMKFSKQVPFGLAVALDILLQIAEGMEYLHKRQRVHMDLKSKNILVNSEQDQQMANAGYLQAKVADFGLANAKPKNLTSEEIYNVGSNQWMAPELIRLHNANAAEERLDRDDKTTPVRNLDLYAADVYSYAITCYEILTGELPFKAELDPCGEELLQALQSPTYSEDSCSLGGNLPVLWNTIGVVDEQQGEIATVDLLKLKPSALDENRSNHKLTSLSPGELDIIRPLGQGTYGTVFETRWLGKSYAMKTFAASERKSYEREVEILQKLSHPNIVQILHSVEPHGFLMELMSTDLRTYMGQILAQKTKPKCPGCLQIKIRDHSNLLLLWTLCHK</sequence>
<evidence type="ECO:0000259" key="2">
    <source>
        <dbReference type="PROSITE" id="PS50011"/>
    </source>
</evidence>
<dbReference type="InterPro" id="IPR000719">
    <property type="entry name" value="Prot_kinase_dom"/>
</dbReference>
<dbReference type="SMART" id="SM00220">
    <property type="entry name" value="S_TKc"/>
    <property type="match status" value="1"/>
</dbReference>
<dbReference type="PANTHER" id="PTHR44329">
    <property type="entry name" value="SERINE/THREONINE-PROTEIN KINASE TNNI3K-RELATED"/>
    <property type="match status" value="1"/>
</dbReference>
<gene>
    <name evidence="3" type="ORF">CSSPTR1EN2_LOCUS16123</name>
</gene>
<keyword evidence="1" id="KW-0547">Nucleotide-binding</keyword>
<dbReference type="InterPro" id="IPR017441">
    <property type="entry name" value="Protein_kinase_ATP_BS"/>
</dbReference>
<keyword evidence="1" id="KW-0067">ATP-binding</keyword>
<keyword evidence="4" id="KW-1185">Reference proteome</keyword>
<dbReference type="EMBL" id="OZ019896">
    <property type="protein sequence ID" value="CAK9222504.1"/>
    <property type="molecule type" value="Genomic_DNA"/>
</dbReference>
<evidence type="ECO:0000313" key="4">
    <source>
        <dbReference type="Proteomes" id="UP001497512"/>
    </source>
</evidence>
<accession>A0ABP0UIT6</accession>
<dbReference type="InterPro" id="IPR051681">
    <property type="entry name" value="Ser/Thr_Kinases-Pseudokinases"/>
</dbReference>
<dbReference type="Gene3D" id="1.10.510.10">
    <property type="entry name" value="Transferase(Phosphotransferase) domain 1"/>
    <property type="match status" value="2"/>
</dbReference>
<name>A0ABP0UIT6_9BRYO</name>
<proteinExistence type="predicted"/>
<dbReference type="Proteomes" id="UP001497512">
    <property type="component" value="Chromosome 4"/>
</dbReference>
<evidence type="ECO:0000256" key="1">
    <source>
        <dbReference type="PROSITE-ProRule" id="PRU10141"/>
    </source>
</evidence>
<dbReference type="InterPro" id="IPR011009">
    <property type="entry name" value="Kinase-like_dom_sf"/>
</dbReference>
<dbReference type="SUPFAM" id="SSF56112">
    <property type="entry name" value="Protein kinase-like (PK-like)"/>
    <property type="match status" value="2"/>
</dbReference>
<evidence type="ECO:0000313" key="3">
    <source>
        <dbReference type="EMBL" id="CAK9222504.1"/>
    </source>
</evidence>
<feature type="binding site" evidence="1">
    <location>
        <position position="488"/>
    </location>
    <ligand>
        <name>ATP</name>
        <dbReference type="ChEBI" id="CHEBI:30616"/>
    </ligand>
</feature>
<feature type="domain" description="Protein kinase" evidence="2">
    <location>
        <begin position="79"/>
        <end position="526"/>
    </location>
</feature>
<dbReference type="PROSITE" id="PS00107">
    <property type="entry name" value="PROTEIN_KINASE_ATP"/>
    <property type="match status" value="1"/>
</dbReference>
<organism evidence="3 4">
    <name type="scientific">Sphagnum troendelagicum</name>
    <dbReference type="NCBI Taxonomy" id="128251"/>
    <lineage>
        <taxon>Eukaryota</taxon>
        <taxon>Viridiplantae</taxon>
        <taxon>Streptophyta</taxon>
        <taxon>Embryophyta</taxon>
        <taxon>Bryophyta</taxon>
        <taxon>Sphagnophytina</taxon>
        <taxon>Sphagnopsida</taxon>
        <taxon>Sphagnales</taxon>
        <taxon>Sphagnaceae</taxon>
        <taxon>Sphagnum</taxon>
    </lineage>
</organism>
<reference evidence="3" key="1">
    <citation type="submission" date="2024-02" db="EMBL/GenBank/DDBJ databases">
        <authorList>
            <consortium name="ELIXIR-Norway"/>
            <consortium name="Elixir Norway"/>
        </authorList>
    </citation>
    <scope>NUCLEOTIDE SEQUENCE</scope>
</reference>
<dbReference type="PROSITE" id="PS50011">
    <property type="entry name" value="PROTEIN_KINASE_DOM"/>
    <property type="match status" value="1"/>
</dbReference>
<dbReference type="Pfam" id="PF00069">
    <property type="entry name" value="Pkinase"/>
    <property type="match status" value="2"/>
</dbReference>